<comment type="catalytic activity">
    <reaction evidence="7">
        <text>L-cysteinyl-[prolipoprotein] + a 1,2-diacyl-sn-glycero-3-phospho-(1'-sn-glycerol) = an S-1,2-diacyl-sn-glyceryl-L-cysteinyl-[prolipoprotein] + sn-glycerol 1-phosphate + H(+)</text>
        <dbReference type="Rhea" id="RHEA:56712"/>
        <dbReference type="Rhea" id="RHEA-COMP:14679"/>
        <dbReference type="Rhea" id="RHEA-COMP:14680"/>
        <dbReference type="ChEBI" id="CHEBI:15378"/>
        <dbReference type="ChEBI" id="CHEBI:29950"/>
        <dbReference type="ChEBI" id="CHEBI:57685"/>
        <dbReference type="ChEBI" id="CHEBI:64716"/>
        <dbReference type="ChEBI" id="CHEBI:140658"/>
        <dbReference type="EC" id="2.5.1.145"/>
    </reaction>
</comment>
<comment type="caution">
    <text evidence="8">The sequence shown here is derived from an EMBL/GenBank/DDBJ whole genome shotgun (WGS) entry which is preliminary data.</text>
</comment>
<feature type="binding site" evidence="7">
    <location>
        <position position="139"/>
    </location>
    <ligand>
        <name>a 1,2-diacyl-sn-glycero-3-phospho-(1'-sn-glycerol)</name>
        <dbReference type="ChEBI" id="CHEBI:64716"/>
    </ligand>
</feature>
<feature type="transmembrane region" description="Helical" evidence="7">
    <location>
        <begin position="198"/>
        <end position="216"/>
    </location>
</feature>
<comment type="similarity">
    <text evidence="1 7">Belongs to the Lgt family.</text>
</comment>
<dbReference type="GO" id="GO:0008961">
    <property type="term" value="F:phosphatidylglycerol-prolipoprotein diacylglyceryl transferase activity"/>
    <property type="evidence" value="ECO:0007669"/>
    <property type="project" value="UniProtKB-EC"/>
</dbReference>
<keyword evidence="5 7" id="KW-1133">Transmembrane helix</keyword>
<evidence type="ECO:0000256" key="4">
    <source>
        <dbReference type="ARBA" id="ARBA00022692"/>
    </source>
</evidence>
<feature type="transmembrane region" description="Helical" evidence="7">
    <location>
        <begin position="174"/>
        <end position="191"/>
    </location>
</feature>
<dbReference type="EMBL" id="JAUCGM010000237">
    <property type="protein sequence ID" value="MDM8562654.1"/>
    <property type="molecule type" value="Genomic_DNA"/>
</dbReference>
<keyword evidence="4 7" id="KW-0812">Transmembrane</keyword>
<proteinExistence type="inferred from homology"/>
<evidence type="ECO:0000256" key="3">
    <source>
        <dbReference type="ARBA" id="ARBA00022679"/>
    </source>
</evidence>
<dbReference type="PROSITE" id="PS01311">
    <property type="entry name" value="LGT"/>
    <property type="match status" value="1"/>
</dbReference>
<dbReference type="HAMAP" id="MF_01147">
    <property type="entry name" value="Lgt"/>
    <property type="match status" value="1"/>
</dbReference>
<organism evidence="8 9">
    <name type="scientific">Candidatus Marithioploca araucensis</name>
    <dbReference type="NCBI Taxonomy" id="70273"/>
    <lineage>
        <taxon>Bacteria</taxon>
        <taxon>Pseudomonadati</taxon>
        <taxon>Pseudomonadota</taxon>
        <taxon>Gammaproteobacteria</taxon>
        <taxon>Thiotrichales</taxon>
        <taxon>Thiotrichaceae</taxon>
        <taxon>Candidatus Marithioploca</taxon>
    </lineage>
</organism>
<keyword evidence="6 7" id="KW-0472">Membrane</keyword>
<feature type="transmembrane region" description="Helical" evidence="7">
    <location>
        <begin position="96"/>
        <end position="113"/>
    </location>
</feature>
<evidence type="ECO:0000313" key="8">
    <source>
        <dbReference type="EMBL" id="MDM8562654.1"/>
    </source>
</evidence>
<name>A0ABT7VSV8_9GAMM</name>
<feature type="transmembrane region" description="Helical" evidence="7">
    <location>
        <begin position="56"/>
        <end position="76"/>
    </location>
</feature>
<comment type="function">
    <text evidence="7">Catalyzes the transfer of the diacylglyceryl group from phosphatidylglycerol to the sulfhydryl group of the N-terminal cysteine of a prolipoprotein, the first step in the formation of mature lipoproteins.</text>
</comment>
<evidence type="ECO:0000256" key="7">
    <source>
        <dbReference type="HAMAP-Rule" id="MF_01147"/>
    </source>
</evidence>
<comment type="pathway">
    <text evidence="7">Protein modification; lipoprotein biosynthesis (diacylglyceryl transfer).</text>
</comment>
<keyword evidence="9" id="KW-1185">Reference proteome</keyword>
<comment type="subcellular location">
    <subcellularLocation>
        <location evidence="7">Cell membrane</location>
        <topology evidence="7">Multi-pass membrane protein</topology>
    </subcellularLocation>
</comment>
<feature type="transmembrane region" description="Helical" evidence="7">
    <location>
        <begin position="120"/>
        <end position="140"/>
    </location>
</feature>
<evidence type="ECO:0000256" key="6">
    <source>
        <dbReference type="ARBA" id="ARBA00023136"/>
    </source>
</evidence>
<evidence type="ECO:0000313" key="9">
    <source>
        <dbReference type="Proteomes" id="UP001171945"/>
    </source>
</evidence>
<protein>
    <recommendedName>
        <fullName evidence="7">Phosphatidylglycerol--prolipoprotein diacylglyceryl transferase</fullName>
        <ecNumber evidence="7">2.5.1.145</ecNumber>
    </recommendedName>
</protein>
<dbReference type="NCBIfam" id="TIGR00544">
    <property type="entry name" value="lgt"/>
    <property type="match status" value="1"/>
</dbReference>
<feature type="transmembrane region" description="Helical" evidence="7">
    <location>
        <begin position="19"/>
        <end position="36"/>
    </location>
</feature>
<accession>A0ABT7VSV8</accession>
<dbReference type="Proteomes" id="UP001171945">
    <property type="component" value="Unassembled WGS sequence"/>
</dbReference>
<feature type="transmembrane region" description="Helical" evidence="7">
    <location>
        <begin position="236"/>
        <end position="256"/>
    </location>
</feature>
<dbReference type="PANTHER" id="PTHR30589:SF0">
    <property type="entry name" value="PHOSPHATIDYLGLYCEROL--PROLIPOPROTEIN DIACYLGLYCERYL TRANSFERASE"/>
    <property type="match status" value="1"/>
</dbReference>
<keyword evidence="3 7" id="KW-0808">Transferase</keyword>
<evidence type="ECO:0000256" key="5">
    <source>
        <dbReference type="ARBA" id="ARBA00022989"/>
    </source>
</evidence>
<reference evidence="8" key="1">
    <citation type="submission" date="2023-06" db="EMBL/GenBank/DDBJ databases">
        <title>Uncultivated large filamentous bacteria from sulfidic sediments reveal new species and different genomic features in energy metabolism and defense.</title>
        <authorList>
            <person name="Fonseca A."/>
        </authorList>
    </citation>
    <scope>NUCLEOTIDE SEQUENCE</scope>
    <source>
        <strain evidence="8">HSG4</strain>
    </source>
</reference>
<keyword evidence="2 7" id="KW-1003">Cell membrane</keyword>
<evidence type="ECO:0000256" key="1">
    <source>
        <dbReference type="ARBA" id="ARBA00007150"/>
    </source>
</evidence>
<dbReference type="EC" id="2.5.1.145" evidence="7"/>
<dbReference type="PANTHER" id="PTHR30589">
    <property type="entry name" value="PROLIPOPROTEIN DIACYLGLYCERYL TRANSFERASE"/>
    <property type="match status" value="1"/>
</dbReference>
<sequence length="266" mass="30375">MLIYPEIDPILFQIGPLKVHWYGLMYLIGFGFAWWLGSRRTREADAIFTQEQLSDIIFYAALGVVLGGRLGYIIFYDLPAYIASPLAIFKVWHGGMSFHGGLIGVLVAMWLYARHIKRRFFEVTDFIAPLIPLGLGAGRIGNFINGELWGRTTDLPWGMVFPHVDQFPRHPSQLYQMALEGIALFIILWLFSKRSRPMMAVSGLFLIGYASFRFLIEFVRTPDAHLGFIAFDWMTMGQLLSLPMLIAGFILMRLAYRQPIEKNAES</sequence>
<evidence type="ECO:0000256" key="2">
    <source>
        <dbReference type="ARBA" id="ARBA00022475"/>
    </source>
</evidence>
<gene>
    <name evidence="7 8" type="primary">lgt</name>
    <name evidence="8" type="ORF">QUF54_04795</name>
</gene>
<dbReference type="InterPro" id="IPR001640">
    <property type="entry name" value="Lgt"/>
</dbReference>
<dbReference type="Pfam" id="PF01790">
    <property type="entry name" value="LGT"/>
    <property type="match status" value="1"/>
</dbReference>